<organism evidence="1 2">
    <name type="scientific">Allosphingosinicella indica</name>
    <dbReference type="NCBI Taxonomy" id="941907"/>
    <lineage>
        <taxon>Bacteria</taxon>
        <taxon>Pseudomonadati</taxon>
        <taxon>Pseudomonadota</taxon>
        <taxon>Alphaproteobacteria</taxon>
        <taxon>Sphingomonadales</taxon>
        <taxon>Sphingomonadaceae</taxon>
        <taxon>Allosphingosinicella</taxon>
    </lineage>
</organism>
<evidence type="ECO:0000313" key="1">
    <source>
        <dbReference type="EMBL" id="SMF63527.1"/>
    </source>
</evidence>
<protein>
    <submittedName>
        <fullName evidence="1">Uncharacterized protein</fullName>
    </submittedName>
</protein>
<proteinExistence type="predicted"/>
<dbReference type="Proteomes" id="UP000192934">
    <property type="component" value="Chromosome I"/>
</dbReference>
<gene>
    <name evidence="1" type="ORF">SAMN06295910_1092</name>
</gene>
<reference evidence="2" key="1">
    <citation type="submission" date="2017-04" db="EMBL/GenBank/DDBJ databases">
        <authorList>
            <person name="Varghese N."/>
            <person name="Submissions S."/>
        </authorList>
    </citation>
    <scope>NUCLEOTIDE SEQUENCE [LARGE SCALE GENOMIC DNA]</scope>
    <source>
        <strain evidence="2">Dd16</strain>
    </source>
</reference>
<name>A0A1X7G440_9SPHN</name>
<evidence type="ECO:0000313" key="2">
    <source>
        <dbReference type="Proteomes" id="UP000192934"/>
    </source>
</evidence>
<sequence length="94" mass="10845">MGTVGCITHKLDFAHLWAVFRERGIGDDEEALIFWTRRNLKPVAKAVSLFMPKLWVMIWTRGAYERETDPELRSRPGTEADMVPIISWKPGVMN</sequence>
<dbReference type="AlphaFoldDB" id="A0A1X7G440"/>
<dbReference type="EMBL" id="LT840185">
    <property type="protein sequence ID" value="SMF63527.1"/>
    <property type="molecule type" value="Genomic_DNA"/>
</dbReference>
<keyword evidence="2" id="KW-1185">Reference proteome</keyword>
<accession>A0A1X7G440</accession>